<keyword evidence="11" id="KW-0735">Signal-anchor</keyword>
<comment type="subunit">
    <text evidence="5">Binds to both phosphatidylinositol (PI) and phosphatidylinositol 3,5-bisphosphate (PIP2).</text>
</comment>
<keyword evidence="19" id="KW-1185">Reference proteome</keyword>
<evidence type="ECO:0000313" key="18">
    <source>
        <dbReference type="EMBL" id="KIM28869.1"/>
    </source>
</evidence>
<dbReference type="PANTHER" id="PTHR47175:SF2">
    <property type="entry name" value="LIPASE ATG15-RELATED"/>
    <property type="match status" value="1"/>
</dbReference>
<dbReference type="SUPFAM" id="SSF53474">
    <property type="entry name" value="alpha/beta-Hydrolases"/>
    <property type="match status" value="1"/>
</dbReference>
<protein>
    <recommendedName>
        <fullName evidence="6">triacylglycerol lipase</fullName>
        <ecNumber evidence="6">3.1.1.3</ecNumber>
    </recommendedName>
    <alternativeName>
        <fullName evidence="17">Autophagy-related protein 15</fullName>
    </alternativeName>
</protein>
<keyword evidence="15" id="KW-0472">Membrane</keyword>
<dbReference type="HOGENOM" id="CLU_028295_1_1_1"/>
<comment type="subcellular location">
    <subcellularLocation>
        <location evidence="3">Endosome</location>
        <location evidence="3">Multivesicular body membrane</location>
        <topology evidence="3">Single-pass type II membrane protein</topology>
    </subcellularLocation>
    <subcellularLocation>
        <location evidence="2">Prevacuolar compartment membrane</location>
        <topology evidence="2">Single-pass type II membrane protein</topology>
    </subcellularLocation>
</comment>
<keyword evidence="14" id="KW-0443">Lipid metabolism</keyword>
<evidence type="ECO:0000256" key="11">
    <source>
        <dbReference type="ARBA" id="ARBA00022968"/>
    </source>
</evidence>
<evidence type="ECO:0000256" key="9">
    <source>
        <dbReference type="ARBA" id="ARBA00022801"/>
    </source>
</evidence>
<evidence type="ECO:0000256" key="6">
    <source>
        <dbReference type="ARBA" id="ARBA00013279"/>
    </source>
</evidence>
<sequence length="445" mass="49917">MWAQLKDLLRLLPFYGINPIPVPIPITVDRSSTALKLRHAFVANPTLPQSFATPQNPPQILFNDILVAPDLRDGDHDYTQAATSTFALRTHPIRVNRARDQEQFHEARRQSFYSQQSAIIDWDETEVLAPDLTDRPTVLELAKMTGNAYVRPEDKGWYDVGGRWNTSYPFGWDPEDNGFRGNVFVSDDNSTVVLSIKGTSLYGQGNTATRDKLNDNRLYSCCCARISRNWAFSTVCDCFNGGWSCGQSCLERSLQDDDLFYNVGINLFNNLTYIYPDANVWIVGHSLGGGLSGLLGATFGVPTITFEALGDRLAASRLHLPSPPPTSLQLQTMNGRNSDDEEFSLHPITHIFHTADPVPHGTCTGIRSLCAKAGYALEARCHLGKIIVYDTITRFKWSQALIHHPIAVMITKILAEDWEEDRPVPEAVPQINCFDCYKWDYLDED</sequence>
<evidence type="ECO:0000256" key="8">
    <source>
        <dbReference type="ARBA" id="ARBA00022753"/>
    </source>
</evidence>
<evidence type="ECO:0000256" key="17">
    <source>
        <dbReference type="ARBA" id="ARBA00029828"/>
    </source>
</evidence>
<dbReference type="GO" id="GO:0034727">
    <property type="term" value="P:piecemeal microautophagy of the nucleus"/>
    <property type="evidence" value="ECO:0007669"/>
    <property type="project" value="TreeGrafter"/>
</dbReference>
<dbReference type="STRING" id="933852.A0A0C3B9S9"/>
<keyword evidence="10" id="KW-0442">Lipid degradation</keyword>
<dbReference type="EMBL" id="KN824291">
    <property type="protein sequence ID" value="KIM28869.1"/>
    <property type="molecule type" value="Genomic_DNA"/>
</dbReference>
<evidence type="ECO:0000313" key="19">
    <source>
        <dbReference type="Proteomes" id="UP000054097"/>
    </source>
</evidence>
<keyword evidence="7" id="KW-0812">Transmembrane</keyword>
<dbReference type="PANTHER" id="PTHR47175">
    <property type="entry name" value="LIPASE ATG15-RELATED"/>
    <property type="match status" value="1"/>
</dbReference>
<dbReference type="AlphaFoldDB" id="A0A0C3B9S9"/>
<evidence type="ECO:0000256" key="16">
    <source>
        <dbReference type="ARBA" id="ARBA00023180"/>
    </source>
</evidence>
<name>A0A0C3B9S9_SERVB</name>
<accession>A0A0C3B9S9</accession>
<keyword evidence="9" id="KW-0378">Hydrolase</keyword>
<dbReference type="GO" id="GO:0005775">
    <property type="term" value="C:vacuolar lumen"/>
    <property type="evidence" value="ECO:0007669"/>
    <property type="project" value="TreeGrafter"/>
</dbReference>
<keyword evidence="8" id="KW-0967">Endosome</keyword>
<dbReference type="InterPro" id="IPR050805">
    <property type="entry name" value="ATG15_Lipase"/>
</dbReference>
<evidence type="ECO:0000256" key="15">
    <source>
        <dbReference type="ARBA" id="ARBA00023136"/>
    </source>
</evidence>
<evidence type="ECO:0000256" key="13">
    <source>
        <dbReference type="ARBA" id="ARBA00023006"/>
    </source>
</evidence>
<keyword evidence="12" id="KW-1133">Transmembrane helix</keyword>
<evidence type="ECO:0000256" key="4">
    <source>
        <dbReference type="ARBA" id="ARBA00010701"/>
    </source>
</evidence>
<evidence type="ECO:0000256" key="3">
    <source>
        <dbReference type="ARBA" id="ARBA00004343"/>
    </source>
</evidence>
<comment type="similarity">
    <text evidence="4">Belongs to the AB hydrolase superfamily. Lipase family.</text>
</comment>
<evidence type="ECO:0000256" key="14">
    <source>
        <dbReference type="ARBA" id="ARBA00023098"/>
    </source>
</evidence>
<reference evidence="19" key="2">
    <citation type="submission" date="2015-01" db="EMBL/GenBank/DDBJ databases">
        <title>Evolutionary Origins and Diversification of the Mycorrhizal Mutualists.</title>
        <authorList>
            <consortium name="DOE Joint Genome Institute"/>
            <consortium name="Mycorrhizal Genomics Consortium"/>
            <person name="Kohler A."/>
            <person name="Kuo A."/>
            <person name="Nagy L.G."/>
            <person name="Floudas D."/>
            <person name="Copeland A."/>
            <person name="Barry K.W."/>
            <person name="Cichocki N."/>
            <person name="Veneault-Fourrey C."/>
            <person name="LaButti K."/>
            <person name="Lindquist E.A."/>
            <person name="Lipzen A."/>
            <person name="Lundell T."/>
            <person name="Morin E."/>
            <person name="Murat C."/>
            <person name="Riley R."/>
            <person name="Ohm R."/>
            <person name="Sun H."/>
            <person name="Tunlid A."/>
            <person name="Henrissat B."/>
            <person name="Grigoriev I.V."/>
            <person name="Hibbett D.S."/>
            <person name="Martin F."/>
        </authorList>
    </citation>
    <scope>NUCLEOTIDE SEQUENCE [LARGE SCALE GENOMIC DNA]</scope>
    <source>
        <strain evidence="19">MAFF 305830</strain>
    </source>
</reference>
<dbReference type="Proteomes" id="UP000054097">
    <property type="component" value="Unassembled WGS sequence"/>
</dbReference>
<gene>
    <name evidence="18" type="ORF">M408DRAFT_329293</name>
</gene>
<evidence type="ECO:0000256" key="2">
    <source>
        <dbReference type="ARBA" id="ARBA00004270"/>
    </source>
</evidence>
<dbReference type="EC" id="3.1.1.3" evidence="6"/>
<dbReference type="GO" id="GO:0004620">
    <property type="term" value="F:phospholipase activity"/>
    <property type="evidence" value="ECO:0007669"/>
    <property type="project" value="TreeGrafter"/>
</dbReference>
<keyword evidence="16" id="KW-0325">Glycoprotein</keyword>
<dbReference type="GO" id="GO:0004806">
    <property type="term" value="F:triacylglycerol lipase activity"/>
    <property type="evidence" value="ECO:0007669"/>
    <property type="project" value="UniProtKB-EC"/>
</dbReference>
<evidence type="ECO:0000256" key="1">
    <source>
        <dbReference type="ARBA" id="ARBA00001024"/>
    </source>
</evidence>
<organism evidence="18 19">
    <name type="scientific">Serendipita vermifera MAFF 305830</name>
    <dbReference type="NCBI Taxonomy" id="933852"/>
    <lineage>
        <taxon>Eukaryota</taxon>
        <taxon>Fungi</taxon>
        <taxon>Dikarya</taxon>
        <taxon>Basidiomycota</taxon>
        <taxon>Agaricomycotina</taxon>
        <taxon>Agaricomycetes</taxon>
        <taxon>Sebacinales</taxon>
        <taxon>Serendipitaceae</taxon>
        <taxon>Serendipita</taxon>
    </lineage>
</organism>
<keyword evidence="13" id="KW-0072">Autophagy</keyword>
<dbReference type="GO" id="GO:0006660">
    <property type="term" value="P:phosphatidylserine catabolic process"/>
    <property type="evidence" value="ECO:0007669"/>
    <property type="project" value="TreeGrafter"/>
</dbReference>
<dbReference type="GO" id="GO:0032585">
    <property type="term" value="C:multivesicular body membrane"/>
    <property type="evidence" value="ECO:0007669"/>
    <property type="project" value="UniProtKB-SubCell"/>
</dbReference>
<evidence type="ECO:0000256" key="12">
    <source>
        <dbReference type="ARBA" id="ARBA00022989"/>
    </source>
</evidence>
<dbReference type="InterPro" id="IPR029058">
    <property type="entry name" value="AB_hydrolase_fold"/>
</dbReference>
<evidence type="ECO:0000256" key="10">
    <source>
        <dbReference type="ARBA" id="ARBA00022963"/>
    </source>
</evidence>
<reference evidence="18 19" key="1">
    <citation type="submission" date="2014-04" db="EMBL/GenBank/DDBJ databases">
        <authorList>
            <consortium name="DOE Joint Genome Institute"/>
            <person name="Kuo A."/>
            <person name="Zuccaro A."/>
            <person name="Kohler A."/>
            <person name="Nagy L.G."/>
            <person name="Floudas D."/>
            <person name="Copeland A."/>
            <person name="Barry K.W."/>
            <person name="Cichocki N."/>
            <person name="Veneault-Fourrey C."/>
            <person name="LaButti K."/>
            <person name="Lindquist E.A."/>
            <person name="Lipzen A."/>
            <person name="Lundell T."/>
            <person name="Morin E."/>
            <person name="Murat C."/>
            <person name="Sun H."/>
            <person name="Tunlid A."/>
            <person name="Henrissat B."/>
            <person name="Grigoriev I.V."/>
            <person name="Hibbett D.S."/>
            <person name="Martin F."/>
            <person name="Nordberg H.P."/>
            <person name="Cantor M.N."/>
            <person name="Hua S.X."/>
        </authorList>
    </citation>
    <scope>NUCLEOTIDE SEQUENCE [LARGE SCALE GENOMIC DNA]</scope>
    <source>
        <strain evidence="18 19">MAFF 305830</strain>
    </source>
</reference>
<evidence type="ECO:0000256" key="7">
    <source>
        <dbReference type="ARBA" id="ARBA00022692"/>
    </source>
</evidence>
<evidence type="ECO:0000256" key="5">
    <source>
        <dbReference type="ARBA" id="ARBA00011137"/>
    </source>
</evidence>
<proteinExistence type="inferred from homology"/>
<dbReference type="GO" id="GO:0034496">
    <property type="term" value="P:multivesicular body membrane disassembly"/>
    <property type="evidence" value="ECO:0007669"/>
    <property type="project" value="TreeGrafter"/>
</dbReference>
<comment type="catalytic activity">
    <reaction evidence="1">
        <text>a triacylglycerol + H2O = a diacylglycerol + a fatty acid + H(+)</text>
        <dbReference type="Rhea" id="RHEA:12044"/>
        <dbReference type="ChEBI" id="CHEBI:15377"/>
        <dbReference type="ChEBI" id="CHEBI:15378"/>
        <dbReference type="ChEBI" id="CHEBI:17855"/>
        <dbReference type="ChEBI" id="CHEBI:18035"/>
        <dbReference type="ChEBI" id="CHEBI:28868"/>
        <dbReference type="EC" id="3.1.1.3"/>
    </reaction>
</comment>
<dbReference type="OrthoDB" id="58570at2759"/>
<dbReference type="GO" id="GO:0046461">
    <property type="term" value="P:neutral lipid catabolic process"/>
    <property type="evidence" value="ECO:0007669"/>
    <property type="project" value="TreeGrafter"/>
</dbReference>
<dbReference type="Gene3D" id="3.40.50.1820">
    <property type="entry name" value="alpha/beta hydrolase"/>
    <property type="match status" value="1"/>
</dbReference>